<organism evidence="2 3">
    <name type="scientific">Jeotgalicoccus halotolerans</name>
    <dbReference type="NCBI Taxonomy" id="157227"/>
    <lineage>
        <taxon>Bacteria</taxon>
        <taxon>Bacillati</taxon>
        <taxon>Bacillota</taxon>
        <taxon>Bacilli</taxon>
        <taxon>Bacillales</taxon>
        <taxon>Staphylococcaceae</taxon>
        <taxon>Jeotgalicoccus</taxon>
    </lineage>
</organism>
<dbReference type="InterPro" id="IPR027056">
    <property type="entry name" value="Gluconate_2DH_su3"/>
</dbReference>
<feature type="compositionally biased region" description="Low complexity" evidence="1">
    <location>
        <begin position="52"/>
        <end position="62"/>
    </location>
</feature>
<gene>
    <name evidence="2" type="ORF">DFR63_1814</name>
</gene>
<name>A0A3E0AUP0_9STAP</name>
<dbReference type="AlphaFoldDB" id="A0A3E0AUP0"/>
<dbReference type="Proteomes" id="UP000257076">
    <property type="component" value="Unassembled WGS sequence"/>
</dbReference>
<protein>
    <submittedName>
        <fullName evidence="2">Gluconate 2-dehydrogenase gamma chain</fullName>
    </submittedName>
</protein>
<dbReference type="Pfam" id="PF13618">
    <property type="entry name" value="Gluconate_2-dh3"/>
    <property type="match status" value="1"/>
</dbReference>
<evidence type="ECO:0000256" key="1">
    <source>
        <dbReference type="SAM" id="MobiDB-lite"/>
    </source>
</evidence>
<dbReference type="EMBL" id="QUMW01000013">
    <property type="protein sequence ID" value="REG23439.1"/>
    <property type="molecule type" value="Genomic_DNA"/>
</dbReference>
<accession>A0A3E0AUP0</accession>
<proteinExistence type="predicted"/>
<comment type="caution">
    <text evidence="2">The sequence shown here is derived from an EMBL/GenBank/DDBJ whole genome shotgun (WGS) entry which is preliminary data.</text>
</comment>
<evidence type="ECO:0000313" key="2">
    <source>
        <dbReference type="EMBL" id="REG23439.1"/>
    </source>
</evidence>
<dbReference type="InterPro" id="IPR006311">
    <property type="entry name" value="TAT_signal"/>
</dbReference>
<dbReference type="NCBIfam" id="TIGR01409">
    <property type="entry name" value="TAT_signal_seq"/>
    <property type="match status" value="1"/>
</dbReference>
<dbReference type="RefSeq" id="WP_115885597.1">
    <property type="nucleotide sequence ID" value="NZ_CBCSHX010000004.1"/>
</dbReference>
<sequence>MVKHTSGNNGQNEKQFSRRDFLKTTGVAAGGIAGGALLGGLTGFQFGSDQQSETAETDTGGDTASGGEGGADVPEFAARTFISRQEDFAALAAATERIYPEDDNGPGAIELGVPYFIDRQLYGTWGTNGTDYRMGPFEPMASDTHGRQEKLTRGEMFILGIRRLREYAVEEHDEEFVKLDGDTQDEVLKAFESGDVEIPGMRAEAFFSLLRNTTIEGVYADPVYGGNKNMEGWKMIQYPGPRMGWMDKITSEEFVELEPESLRAYQGGGM</sequence>
<feature type="region of interest" description="Disordered" evidence="1">
    <location>
        <begin position="47"/>
        <end position="73"/>
    </location>
</feature>
<dbReference type="OrthoDB" id="8400810at2"/>
<dbReference type="InterPro" id="IPR019546">
    <property type="entry name" value="TAT_signal_bac_arc"/>
</dbReference>
<reference evidence="2 3" key="1">
    <citation type="submission" date="2018-08" db="EMBL/GenBank/DDBJ databases">
        <title>Genomic Encyclopedia of Type Strains, Phase IV (KMG-IV): sequencing the most valuable type-strain genomes for metagenomic binning, comparative biology and taxonomic classification.</title>
        <authorList>
            <person name="Goeker M."/>
        </authorList>
    </citation>
    <scope>NUCLEOTIDE SEQUENCE [LARGE SCALE GENOMIC DNA]</scope>
    <source>
        <strain evidence="2 3">DSM 17274</strain>
    </source>
</reference>
<dbReference type="PROSITE" id="PS51318">
    <property type="entry name" value="TAT"/>
    <property type="match status" value="1"/>
</dbReference>
<keyword evidence="3" id="KW-1185">Reference proteome</keyword>
<evidence type="ECO:0000313" key="3">
    <source>
        <dbReference type="Proteomes" id="UP000257076"/>
    </source>
</evidence>